<keyword evidence="11" id="KW-1185">Reference proteome</keyword>
<evidence type="ECO:0000256" key="8">
    <source>
        <dbReference type="ARBA" id="ARBA00023098"/>
    </source>
</evidence>
<sequence>MMSERVFFGLLLALVAPVCTVVQSVLVALATALIPRSQLDFRGKRVFITGGSEGLGRSIALQLVEEGADVTISARRKEVLERVISDANRSHNPRRGRIFYQTADVTQPEAIAAAVAAATARFGPIDVVIPCAGKGLMGYIKNHSMEMHRKAMDLNYFGTLNTIHAILPSMLKRSQGILCFVTTGAAMTSYFGLSAYSPSKYAIRGLADCLRNELGSSGISVHIAFPGVMDTPGYAEELLTTPQETRAIEASETLYHPDVVARAILKDLKRGEYNLYGGDLGIQLLGVLAGGMAPRSNSALDMLLFPIAVIVSPFVRGNWTKHALGHNKA</sequence>
<name>A0A6G0X1C9_9STRA</name>
<dbReference type="GO" id="GO:0005789">
    <property type="term" value="C:endoplasmic reticulum membrane"/>
    <property type="evidence" value="ECO:0007669"/>
    <property type="project" value="TreeGrafter"/>
</dbReference>
<keyword evidence="4" id="KW-0256">Endoplasmic reticulum</keyword>
<evidence type="ECO:0000256" key="6">
    <source>
        <dbReference type="ARBA" id="ARBA00022919"/>
    </source>
</evidence>
<evidence type="ECO:0000256" key="3">
    <source>
        <dbReference type="ARBA" id="ARBA00004991"/>
    </source>
</evidence>
<evidence type="ECO:0000256" key="4">
    <source>
        <dbReference type="ARBA" id="ARBA00022824"/>
    </source>
</evidence>
<dbReference type="InterPro" id="IPR036291">
    <property type="entry name" value="NAD(P)-bd_dom_sf"/>
</dbReference>
<comment type="pathway">
    <text evidence="2">Lipid metabolism; sphingolipid metabolism.</text>
</comment>
<evidence type="ECO:0000256" key="2">
    <source>
        <dbReference type="ARBA" id="ARBA00004760"/>
    </source>
</evidence>
<dbReference type="GO" id="GO:0047560">
    <property type="term" value="F:3-dehydrosphinganine reductase activity"/>
    <property type="evidence" value="ECO:0007669"/>
    <property type="project" value="UniProtKB-EC"/>
</dbReference>
<dbReference type="EMBL" id="VJMJ01000121">
    <property type="protein sequence ID" value="KAF0733579.1"/>
    <property type="molecule type" value="Genomic_DNA"/>
</dbReference>
<comment type="pathway">
    <text evidence="3">Sphingolipid metabolism.</text>
</comment>
<keyword evidence="8" id="KW-0443">Lipid metabolism</keyword>
<dbReference type="PRINTS" id="PR00081">
    <property type="entry name" value="GDHRDH"/>
</dbReference>
<protein>
    <recommendedName>
        <fullName evidence="9">3-dehydrosphinganine reductase</fullName>
        <ecNumber evidence="9">1.1.1.102</ecNumber>
    </recommendedName>
</protein>
<dbReference type="SUPFAM" id="SSF51735">
    <property type="entry name" value="NAD(P)-binding Rossmann-fold domains"/>
    <property type="match status" value="1"/>
</dbReference>
<dbReference type="GO" id="GO:0006666">
    <property type="term" value="P:3-keto-sphinganine metabolic process"/>
    <property type="evidence" value="ECO:0007669"/>
    <property type="project" value="InterPro"/>
</dbReference>
<evidence type="ECO:0000313" key="10">
    <source>
        <dbReference type="EMBL" id="KAF0733579.1"/>
    </source>
</evidence>
<dbReference type="Pfam" id="PF00106">
    <property type="entry name" value="adh_short"/>
    <property type="match status" value="1"/>
</dbReference>
<comment type="caution">
    <text evidence="10">The sequence shown here is derived from an EMBL/GenBank/DDBJ whole genome shotgun (WGS) entry which is preliminary data.</text>
</comment>
<dbReference type="GO" id="GO:0030148">
    <property type="term" value="P:sphingolipid biosynthetic process"/>
    <property type="evidence" value="ECO:0007669"/>
    <property type="project" value="InterPro"/>
</dbReference>
<keyword evidence="7" id="KW-0560">Oxidoreductase</keyword>
<proteinExistence type="predicted"/>
<organism evidence="10 11">
    <name type="scientific">Aphanomyces euteiches</name>
    <dbReference type="NCBI Taxonomy" id="100861"/>
    <lineage>
        <taxon>Eukaryota</taxon>
        <taxon>Sar</taxon>
        <taxon>Stramenopiles</taxon>
        <taxon>Oomycota</taxon>
        <taxon>Saprolegniomycetes</taxon>
        <taxon>Saprolegniales</taxon>
        <taxon>Verrucalvaceae</taxon>
        <taxon>Aphanomyces</taxon>
    </lineage>
</organism>
<accession>A0A6G0X1C9</accession>
<keyword evidence="5" id="KW-0521">NADP</keyword>
<evidence type="ECO:0000256" key="1">
    <source>
        <dbReference type="ARBA" id="ARBA00004240"/>
    </source>
</evidence>
<dbReference type="EC" id="1.1.1.102" evidence="9"/>
<evidence type="ECO:0000256" key="5">
    <source>
        <dbReference type="ARBA" id="ARBA00022857"/>
    </source>
</evidence>
<evidence type="ECO:0000313" key="11">
    <source>
        <dbReference type="Proteomes" id="UP000481153"/>
    </source>
</evidence>
<dbReference type="Proteomes" id="UP000481153">
    <property type="component" value="Unassembled WGS sequence"/>
</dbReference>
<dbReference type="InterPro" id="IPR045022">
    <property type="entry name" value="KDSR-like"/>
</dbReference>
<dbReference type="Gene3D" id="3.40.50.720">
    <property type="entry name" value="NAD(P)-binding Rossmann-like Domain"/>
    <property type="match status" value="1"/>
</dbReference>
<dbReference type="AlphaFoldDB" id="A0A6G0X1C9"/>
<reference evidence="10 11" key="1">
    <citation type="submission" date="2019-07" db="EMBL/GenBank/DDBJ databases">
        <title>Genomics analysis of Aphanomyces spp. identifies a new class of oomycete effector associated with host adaptation.</title>
        <authorList>
            <person name="Gaulin E."/>
        </authorList>
    </citation>
    <scope>NUCLEOTIDE SEQUENCE [LARGE SCALE GENOMIC DNA]</scope>
    <source>
        <strain evidence="10 11">ATCC 201684</strain>
    </source>
</reference>
<keyword evidence="6" id="KW-0746">Sphingolipid metabolism</keyword>
<comment type="subcellular location">
    <subcellularLocation>
        <location evidence="1">Endoplasmic reticulum</location>
    </subcellularLocation>
</comment>
<dbReference type="PANTHER" id="PTHR43550:SF3">
    <property type="entry name" value="3-KETODIHYDROSPHINGOSINE REDUCTASE"/>
    <property type="match status" value="1"/>
</dbReference>
<dbReference type="CDD" id="cd08939">
    <property type="entry name" value="KDSR-like_SDR_c"/>
    <property type="match status" value="1"/>
</dbReference>
<dbReference type="InterPro" id="IPR002347">
    <property type="entry name" value="SDR_fam"/>
</dbReference>
<dbReference type="VEuPathDB" id="FungiDB:AeMF1_002966"/>
<evidence type="ECO:0000256" key="7">
    <source>
        <dbReference type="ARBA" id="ARBA00023002"/>
    </source>
</evidence>
<gene>
    <name evidence="10" type="ORF">Ae201684_009515</name>
</gene>
<dbReference type="PANTHER" id="PTHR43550">
    <property type="entry name" value="3-KETODIHYDROSPHINGOSINE REDUCTASE"/>
    <property type="match status" value="1"/>
</dbReference>
<evidence type="ECO:0000256" key="9">
    <source>
        <dbReference type="ARBA" id="ARBA00026112"/>
    </source>
</evidence>